<keyword evidence="2" id="KW-0732">Signal</keyword>
<evidence type="ECO:0000259" key="3">
    <source>
        <dbReference type="PROSITE" id="PS51782"/>
    </source>
</evidence>
<keyword evidence="5" id="KW-1185">Reference proteome</keyword>
<reference evidence="4 5" key="1">
    <citation type="journal article" date="2019" name="Int. J. Syst. Evol. Microbiol.">
        <title>The Global Catalogue of Microorganisms (GCM) 10K type strain sequencing project: providing services to taxonomists for standard genome sequencing and annotation.</title>
        <authorList>
            <consortium name="The Broad Institute Genomics Platform"/>
            <consortium name="The Broad Institute Genome Sequencing Center for Infectious Disease"/>
            <person name="Wu L."/>
            <person name="Ma J."/>
        </authorList>
    </citation>
    <scope>NUCLEOTIDE SEQUENCE [LARGE SCALE GENOMIC DNA]</scope>
    <source>
        <strain evidence="4 5">JCM 16242</strain>
    </source>
</reference>
<dbReference type="InterPro" id="IPR023346">
    <property type="entry name" value="Lysozyme-like_dom_sf"/>
</dbReference>
<feature type="domain" description="LysM" evidence="3">
    <location>
        <begin position="352"/>
        <end position="395"/>
    </location>
</feature>
<evidence type="ECO:0000256" key="1">
    <source>
        <dbReference type="SAM" id="MobiDB-lite"/>
    </source>
</evidence>
<dbReference type="CDD" id="cd16894">
    <property type="entry name" value="MltD-like"/>
    <property type="match status" value="1"/>
</dbReference>
<evidence type="ECO:0000313" key="5">
    <source>
        <dbReference type="Proteomes" id="UP001500657"/>
    </source>
</evidence>
<protein>
    <recommendedName>
        <fullName evidence="3">LysM domain-containing protein</fullName>
    </recommendedName>
</protein>
<evidence type="ECO:0000313" key="4">
    <source>
        <dbReference type="EMBL" id="GAA0262141.1"/>
    </source>
</evidence>
<dbReference type="InterPro" id="IPR036779">
    <property type="entry name" value="LysM_dom_sf"/>
</dbReference>
<dbReference type="PANTHER" id="PTHR33734">
    <property type="entry name" value="LYSM DOMAIN-CONTAINING GPI-ANCHORED PROTEIN 2"/>
    <property type="match status" value="1"/>
</dbReference>
<sequence>MNRRLLPVTLTLVLTACATAPSQKTHHPVVTTPIAADRSRLLPPSETAAPPQTDVWEQLRSRFAMADCAADPAITAWARTYTRNPARFESLLSAALPRLSYVQQVAAQYDVAGEFVLLPWIESHYQPVPQRRRNQPAGMWQIMPATAGAMGLRVDDSYDGRLDVPAATHAVMKQLQRYHKRFNDWRLADYAFNAGEFAVRKLVKKHGAPAALPAIPALPVHRGTREHLSKLLAIACVIREPARFGVTLPTLAPERQLVKVPVDQSLSVTKAASHAGMSVDRFKHLNAAFRSDIIDGQAASYLVLPAKHARQFRAALVNESSGASADADRAQATSPGNAGGQEPAAKRHASPRHHTVRPGDSLWRIARHYAVSVDDLQRWNHLRGQSIKPGLVLKIGSIH</sequence>
<feature type="signal peptide" evidence="2">
    <location>
        <begin position="1"/>
        <end position="20"/>
    </location>
</feature>
<dbReference type="EMBL" id="BAAAFO010000004">
    <property type="protein sequence ID" value="GAA0262141.1"/>
    <property type="molecule type" value="Genomic_DNA"/>
</dbReference>
<dbReference type="Pfam" id="PF01464">
    <property type="entry name" value="SLT"/>
    <property type="match status" value="1"/>
</dbReference>
<dbReference type="InterPro" id="IPR018392">
    <property type="entry name" value="LysM"/>
</dbReference>
<name>A0ABN0UUQ7_9GAMM</name>
<feature type="compositionally biased region" description="Basic residues" evidence="1">
    <location>
        <begin position="346"/>
        <end position="356"/>
    </location>
</feature>
<dbReference type="PANTHER" id="PTHR33734:SF22">
    <property type="entry name" value="MEMBRANE-BOUND LYTIC MUREIN TRANSGLYCOSYLASE D"/>
    <property type="match status" value="1"/>
</dbReference>
<dbReference type="CDD" id="cd00118">
    <property type="entry name" value="LysM"/>
    <property type="match status" value="1"/>
</dbReference>
<dbReference type="SUPFAM" id="SSF54106">
    <property type="entry name" value="LysM domain"/>
    <property type="match status" value="1"/>
</dbReference>
<feature type="chain" id="PRO_5045161526" description="LysM domain-containing protein" evidence="2">
    <location>
        <begin position="21"/>
        <end position="399"/>
    </location>
</feature>
<gene>
    <name evidence="4" type="ORF">GCM10009126_29680</name>
</gene>
<dbReference type="PROSITE" id="PS51257">
    <property type="entry name" value="PROKAR_LIPOPROTEIN"/>
    <property type="match status" value="1"/>
</dbReference>
<proteinExistence type="predicted"/>
<dbReference type="RefSeq" id="WP_343883581.1">
    <property type="nucleotide sequence ID" value="NZ_BAAAFO010000004.1"/>
</dbReference>
<dbReference type="Gene3D" id="3.10.350.10">
    <property type="entry name" value="LysM domain"/>
    <property type="match status" value="1"/>
</dbReference>
<dbReference type="Gene3D" id="1.10.530.10">
    <property type="match status" value="1"/>
</dbReference>
<comment type="caution">
    <text evidence="4">The sequence shown here is derived from an EMBL/GenBank/DDBJ whole genome shotgun (WGS) entry which is preliminary data.</text>
</comment>
<dbReference type="SUPFAM" id="SSF53955">
    <property type="entry name" value="Lysozyme-like"/>
    <property type="match status" value="1"/>
</dbReference>
<evidence type="ECO:0000256" key="2">
    <source>
        <dbReference type="SAM" id="SignalP"/>
    </source>
</evidence>
<dbReference type="PROSITE" id="PS51782">
    <property type="entry name" value="LYSM"/>
    <property type="match status" value="1"/>
</dbReference>
<dbReference type="Pfam" id="PF01476">
    <property type="entry name" value="LysM"/>
    <property type="match status" value="1"/>
</dbReference>
<dbReference type="SMART" id="SM00257">
    <property type="entry name" value="LysM"/>
    <property type="match status" value="1"/>
</dbReference>
<organism evidence="4 5">
    <name type="scientific">Rhodanobacter caeni</name>
    <dbReference type="NCBI Taxonomy" id="657654"/>
    <lineage>
        <taxon>Bacteria</taxon>
        <taxon>Pseudomonadati</taxon>
        <taxon>Pseudomonadota</taxon>
        <taxon>Gammaproteobacteria</taxon>
        <taxon>Lysobacterales</taxon>
        <taxon>Rhodanobacteraceae</taxon>
        <taxon>Rhodanobacter</taxon>
    </lineage>
</organism>
<accession>A0ABN0UUQ7</accession>
<dbReference type="InterPro" id="IPR008258">
    <property type="entry name" value="Transglycosylase_SLT_dom_1"/>
</dbReference>
<feature type="region of interest" description="Disordered" evidence="1">
    <location>
        <begin position="323"/>
        <end position="358"/>
    </location>
</feature>
<dbReference type="Proteomes" id="UP001500657">
    <property type="component" value="Unassembled WGS sequence"/>
</dbReference>